<dbReference type="Proteomes" id="UP000030671">
    <property type="component" value="Unassembled WGS sequence"/>
</dbReference>
<protein>
    <submittedName>
        <fullName evidence="1">Uncharacterized protein</fullName>
    </submittedName>
</protein>
<organism evidence="1 2">
    <name type="scientific">Heterobasidion irregulare (strain TC 32-1)</name>
    <dbReference type="NCBI Taxonomy" id="747525"/>
    <lineage>
        <taxon>Eukaryota</taxon>
        <taxon>Fungi</taxon>
        <taxon>Dikarya</taxon>
        <taxon>Basidiomycota</taxon>
        <taxon>Agaricomycotina</taxon>
        <taxon>Agaricomycetes</taxon>
        <taxon>Russulales</taxon>
        <taxon>Bondarzewiaceae</taxon>
        <taxon>Heterobasidion</taxon>
        <taxon>Heterobasidion annosum species complex</taxon>
    </lineage>
</organism>
<sequence length="276" mass="30671">MWLLKHVVVGRDTTLLLPTKFPTRPTEHSRNTASARYHNAEVVVGIGGNRSGLRGHPVVSGVSPEVSMLVLVDLRKTGSRRLERWCAHALFIIFPKLPKYLPQTLACPPFCKIKEGPIKAKRAFKNPGRQEPEIWHIVTKPGKGQPGWKVGNTTVPFPWIIPKIQGSCLDTGQLEALELYNDQDEGFDIYHTETSTANTPACKVEPTKAAVGKQTKHTNLQKLAEEASKGKLTGDGVTGSKEHFSKVSWMVGIQKMGLHGINGEDGVVERWYRRQR</sequence>
<evidence type="ECO:0000313" key="1">
    <source>
        <dbReference type="EMBL" id="ETW85277.1"/>
    </source>
</evidence>
<dbReference type="HOGENOM" id="CLU_1008509_0_0_1"/>
<reference evidence="1 2" key="1">
    <citation type="journal article" date="2012" name="New Phytol.">
        <title>Insight into trade-off between wood decay and parasitism from the genome of a fungal forest pathogen.</title>
        <authorList>
            <person name="Olson A."/>
            <person name="Aerts A."/>
            <person name="Asiegbu F."/>
            <person name="Belbahri L."/>
            <person name="Bouzid O."/>
            <person name="Broberg A."/>
            <person name="Canback B."/>
            <person name="Coutinho P.M."/>
            <person name="Cullen D."/>
            <person name="Dalman K."/>
            <person name="Deflorio G."/>
            <person name="van Diepen L.T."/>
            <person name="Dunand C."/>
            <person name="Duplessis S."/>
            <person name="Durling M."/>
            <person name="Gonthier P."/>
            <person name="Grimwood J."/>
            <person name="Fossdal C.G."/>
            <person name="Hansson D."/>
            <person name="Henrissat B."/>
            <person name="Hietala A."/>
            <person name="Himmelstrand K."/>
            <person name="Hoffmeister D."/>
            <person name="Hogberg N."/>
            <person name="James T.Y."/>
            <person name="Karlsson M."/>
            <person name="Kohler A."/>
            <person name="Kues U."/>
            <person name="Lee Y.H."/>
            <person name="Lin Y.C."/>
            <person name="Lind M."/>
            <person name="Lindquist E."/>
            <person name="Lombard V."/>
            <person name="Lucas S."/>
            <person name="Lunden K."/>
            <person name="Morin E."/>
            <person name="Murat C."/>
            <person name="Park J."/>
            <person name="Raffaello T."/>
            <person name="Rouze P."/>
            <person name="Salamov A."/>
            <person name="Schmutz J."/>
            <person name="Solheim H."/>
            <person name="Stahlberg J."/>
            <person name="Velez H."/>
            <person name="de Vries R.P."/>
            <person name="Wiebenga A."/>
            <person name="Woodward S."/>
            <person name="Yakovlev I."/>
            <person name="Garbelotto M."/>
            <person name="Martin F."/>
            <person name="Grigoriev I.V."/>
            <person name="Stenlid J."/>
        </authorList>
    </citation>
    <scope>NUCLEOTIDE SEQUENCE [LARGE SCALE GENOMIC DNA]</scope>
    <source>
        <strain evidence="1 2">TC 32-1</strain>
    </source>
</reference>
<dbReference type="InParanoid" id="W4KHH3"/>
<dbReference type="GeneID" id="20666476"/>
<name>W4KHH3_HETIT</name>
<proteinExistence type="predicted"/>
<dbReference type="EMBL" id="KI925455">
    <property type="protein sequence ID" value="ETW85277.1"/>
    <property type="molecule type" value="Genomic_DNA"/>
</dbReference>
<keyword evidence="2" id="KW-1185">Reference proteome</keyword>
<accession>W4KHH3</accession>
<gene>
    <name evidence="1" type="ORF">HETIRDRAFT_115365</name>
</gene>
<dbReference type="KEGG" id="hir:HETIRDRAFT_115365"/>
<dbReference type="RefSeq" id="XP_009542147.1">
    <property type="nucleotide sequence ID" value="XM_009543852.1"/>
</dbReference>
<evidence type="ECO:0000313" key="2">
    <source>
        <dbReference type="Proteomes" id="UP000030671"/>
    </source>
</evidence>
<dbReference type="AlphaFoldDB" id="W4KHH3"/>